<evidence type="ECO:0000313" key="3">
    <source>
        <dbReference type="Proteomes" id="UP001501323"/>
    </source>
</evidence>
<evidence type="ECO:0008006" key="4">
    <source>
        <dbReference type="Google" id="ProtNLM"/>
    </source>
</evidence>
<organism evidence="2 3">
    <name type="scientific">Luteimonas vadosa</name>
    <dbReference type="NCBI Taxonomy" id="1165507"/>
    <lineage>
        <taxon>Bacteria</taxon>
        <taxon>Pseudomonadati</taxon>
        <taxon>Pseudomonadota</taxon>
        <taxon>Gammaproteobacteria</taxon>
        <taxon>Lysobacterales</taxon>
        <taxon>Lysobacteraceae</taxon>
        <taxon>Luteimonas</taxon>
    </lineage>
</organism>
<evidence type="ECO:0000313" key="2">
    <source>
        <dbReference type="EMBL" id="GAA4854814.1"/>
    </source>
</evidence>
<comment type="caution">
    <text evidence="2">The sequence shown here is derived from an EMBL/GenBank/DDBJ whole genome shotgun (WGS) entry which is preliminary data.</text>
</comment>
<evidence type="ECO:0000256" key="1">
    <source>
        <dbReference type="SAM" id="MobiDB-lite"/>
    </source>
</evidence>
<gene>
    <name evidence="2" type="ORF">GCM10023332_02980</name>
</gene>
<feature type="compositionally biased region" description="Polar residues" evidence="1">
    <location>
        <begin position="99"/>
        <end position="108"/>
    </location>
</feature>
<dbReference type="Proteomes" id="UP001501323">
    <property type="component" value="Unassembled WGS sequence"/>
</dbReference>
<protein>
    <recommendedName>
        <fullName evidence="4">Protein sip-5</fullName>
    </recommendedName>
</protein>
<proteinExistence type="predicted"/>
<sequence>MSYEQLTEKVRQAEQALEARERTVAASWRVTKDTWKEAWTPGRIAAVGVIAGFMYGRRRARPGGGGEGLIRTVSSLIALASSMQAKSAAHEAEDVAQTAEHTVATSNAAAGRPGPQAEPEQHWSNPPTAAAAATELSEP</sequence>
<feature type="region of interest" description="Disordered" evidence="1">
    <location>
        <begin position="89"/>
        <end position="139"/>
    </location>
</feature>
<dbReference type="RefSeq" id="WP_345293729.1">
    <property type="nucleotide sequence ID" value="NZ_BAABJY010000001.1"/>
</dbReference>
<accession>A0ABP9DUQ3</accession>
<name>A0ABP9DUQ3_9GAMM</name>
<keyword evidence="3" id="KW-1185">Reference proteome</keyword>
<dbReference type="EMBL" id="BAABJY010000001">
    <property type="protein sequence ID" value="GAA4854814.1"/>
    <property type="molecule type" value="Genomic_DNA"/>
</dbReference>
<reference evidence="3" key="1">
    <citation type="journal article" date="2019" name="Int. J. Syst. Evol. Microbiol.">
        <title>The Global Catalogue of Microorganisms (GCM) 10K type strain sequencing project: providing services to taxonomists for standard genome sequencing and annotation.</title>
        <authorList>
            <consortium name="The Broad Institute Genomics Platform"/>
            <consortium name="The Broad Institute Genome Sequencing Center for Infectious Disease"/>
            <person name="Wu L."/>
            <person name="Ma J."/>
        </authorList>
    </citation>
    <scope>NUCLEOTIDE SEQUENCE [LARGE SCALE GENOMIC DNA]</scope>
    <source>
        <strain evidence="3">JCM 18392</strain>
    </source>
</reference>